<dbReference type="Bgee" id="ENSGACG00000008018">
    <property type="expression patterns" value="Expressed in muscle tissue and 1 other cell type or tissue"/>
</dbReference>
<dbReference type="AlphaFoldDB" id="G3NZ40"/>
<reference evidence="2" key="2">
    <citation type="submission" date="2024-04" db="UniProtKB">
        <authorList>
            <consortium name="Ensembl"/>
        </authorList>
    </citation>
    <scope>IDENTIFICATION</scope>
</reference>
<feature type="compositionally biased region" description="Low complexity" evidence="1">
    <location>
        <begin position="93"/>
        <end position="104"/>
    </location>
</feature>
<name>G3NZ40_GASAC</name>
<feature type="compositionally biased region" description="Low complexity" evidence="1">
    <location>
        <begin position="57"/>
        <end position="67"/>
    </location>
</feature>
<proteinExistence type="predicted"/>
<accession>G3NZ40</accession>
<protein>
    <submittedName>
        <fullName evidence="2">Uncharacterized protein</fullName>
    </submittedName>
</protein>
<sequence length="124" mass="13425">KCGRKSRISVPTSSFTTATRGTPSSSSWGFREDSPEASCSGRERERERERERRRSASSRFSSDALAALGRQRSVLAKKIPASAAPTAPRPSDHIPIPNSPPSSSDTEDSTAARREMCQSSHTCS</sequence>
<evidence type="ECO:0000313" key="2">
    <source>
        <dbReference type="Ensembl" id="ENSGACP00000010612.1"/>
    </source>
</evidence>
<feature type="compositionally biased region" description="Polar residues" evidence="1">
    <location>
        <begin position="9"/>
        <end position="28"/>
    </location>
</feature>
<feature type="compositionally biased region" description="Basic and acidic residues" evidence="1">
    <location>
        <begin position="41"/>
        <end position="54"/>
    </location>
</feature>
<reference evidence="2" key="1">
    <citation type="submission" date="2006-01" db="EMBL/GenBank/DDBJ databases">
        <authorList>
            <person name="Lindblad-Toh K."/>
            <person name="Mauceli E."/>
            <person name="Grabherr M."/>
            <person name="Chang J.L."/>
            <person name="Lander E.S."/>
        </authorList>
    </citation>
    <scope>NUCLEOTIDE SEQUENCE [LARGE SCALE GENOMIC DNA]</scope>
</reference>
<dbReference type="InParanoid" id="G3NZ40"/>
<dbReference type="eggNOG" id="ENOG502STD7">
    <property type="taxonomic scope" value="Eukaryota"/>
</dbReference>
<feature type="region of interest" description="Disordered" evidence="1">
    <location>
        <begin position="1"/>
        <end position="124"/>
    </location>
</feature>
<organism evidence="2">
    <name type="scientific">Gasterosteus aculeatus</name>
    <name type="common">Three-spined stickleback</name>
    <dbReference type="NCBI Taxonomy" id="69293"/>
    <lineage>
        <taxon>Eukaryota</taxon>
        <taxon>Metazoa</taxon>
        <taxon>Chordata</taxon>
        <taxon>Craniata</taxon>
        <taxon>Vertebrata</taxon>
        <taxon>Euteleostomi</taxon>
        <taxon>Actinopterygii</taxon>
        <taxon>Neopterygii</taxon>
        <taxon>Teleostei</taxon>
        <taxon>Neoteleostei</taxon>
        <taxon>Acanthomorphata</taxon>
        <taxon>Eupercaria</taxon>
        <taxon>Perciformes</taxon>
        <taxon>Cottioidei</taxon>
        <taxon>Gasterosteales</taxon>
        <taxon>Gasterosteidae</taxon>
        <taxon>Gasterosteus</taxon>
    </lineage>
</organism>
<evidence type="ECO:0000256" key="1">
    <source>
        <dbReference type="SAM" id="MobiDB-lite"/>
    </source>
</evidence>
<dbReference type="Ensembl" id="ENSGACT00000010634.1">
    <property type="protein sequence ID" value="ENSGACP00000010612.1"/>
    <property type="gene ID" value="ENSGACG00000008018.1"/>
</dbReference>